<proteinExistence type="predicted"/>
<accession>A0A6P1MG23</accession>
<feature type="transmembrane region" description="Helical" evidence="1">
    <location>
        <begin position="145"/>
        <end position="161"/>
    </location>
</feature>
<dbReference type="EMBL" id="CP047591">
    <property type="protein sequence ID" value="QHI72133.1"/>
    <property type="molecule type" value="Genomic_DNA"/>
</dbReference>
<dbReference type="RefSeq" id="WP_162361903.1">
    <property type="nucleotide sequence ID" value="NZ_CP047591.1"/>
</dbReference>
<protein>
    <submittedName>
        <fullName evidence="2">Uncharacterized protein</fullName>
    </submittedName>
</protein>
<sequence length="168" mass="19805">MKINSKSILGTKTLLLLLLLLMIMVQLPFHYTEYQSKNLIIDKIKTQEDITPYNELNYENEKEKGLVKIYVFSYSLNKNQKTGCAVFVRHIFLPLYRFEDIHIEGTNKKLNYIHAVTDSKGKNIVEVTNKDIKITFIESTFMRTLLNYLICFILIFLLLTFKSHFNKK</sequence>
<evidence type="ECO:0000313" key="2">
    <source>
        <dbReference type="EMBL" id="QHI72133.1"/>
    </source>
</evidence>
<dbReference type="Proteomes" id="UP000463883">
    <property type="component" value="Chromosome"/>
</dbReference>
<keyword evidence="1" id="KW-1133">Transmembrane helix</keyword>
<evidence type="ECO:0000313" key="3">
    <source>
        <dbReference type="Proteomes" id="UP000463883"/>
    </source>
</evidence>
<keyword evidence="1" id="KW-0812">Transmembrane</keyword>
<evidence type="ECO:0000256" key="1">
    <source>
        <dbReference type="SAM" id="Phobius"/>
    </source>
</evidence>
<keyword evidence="1" id="KW-0472">Membrane</keyword>
<gene>
    <name evidence="2" type="ORF">Ami3637_06710</name>
</gene>
<dbReference type="AlphaFoldDB" id="A0A6P1MG23"/>
<organism evidence="2 3">
    <name type="scientific">Aminipila terrae</name>
    <dbReference type="NCBI Taxonomy" id="2697030"/>
    <lineage>
        <taxon>Bacteria</taxon>
        <taxon>Bacillati</taxon>
        <taxon>Bacillota</taxon>
        <taxon>Clostridia</taxon>
        <taxon>Peptostreptococcales</taxon>
        <taxon>Anaerovoracaceae</taxon>
        <taxon>Aminipila</taxon>
    </lineage>
</organism>
<keyword evidence="3" id="KW-1185">Reference proteome</keyword>
<reference evidence="2 3" key="1">
    <citation type="submission" date="2020-01" db="EMBL/GenBank/DDBJ databases">
        <title>Genomic analysis of Aminipila sp. CBA3637.</title>
        <authorList>
            <person name="Kim Y.B."/>
            <person name="Roh S.W."/>
        </authorList>
    </citation>
    <scope>NUCLEOTIDE SEQUENCE [LARGE SCALE GENOMIC DNA]</scope>
    <source>
        <strain evidence="2 3">CBA3637</strain>
    </source>
</reference>
<dbReference type="KEGG" id="amic:Ami3637_06710"/>
<name>A0A6P1MG23_9FIRM</name>